<keyword evidence="6 8" id="KW-0663">Pyridoxal phosphate</keyword>
<feature type="domain" description="Aminotransferase class V" evidence="11">
    <location>
        <begin position="22"/>
        <end position="333"/>
    </location>
</feature>
<feature type="binding site" evidence="7">
    <location>
        <position position="342"/>
    </location>
    <ligand>
        <name>substrate</name>
    </ligand>
</feature>
<dbReference type="SUPFAM" id="SSF53383">
    <property type="entry name" value="PLP-dependent transferases"/>
    <property type="match status" value="1"/>
</dbReference>
<evidence type="ECO:0000256" key="7">
    <source>
        <dbReference type="PIRSR" id="PIRSR000524-1"/>
    </source>
</evidence>
<comment type="similarity">
    <text evidence="2 9">Belongs to the class-V pyridoxal-phosphate-dependent aminotransferase family.</text>
</comment>
<dbReference type="Proteomes" id="UP000191144">
    <property type="component" value="Chromosome A"/>
</dbReference>
<evidence type="ECO:0000256" key="10">
    <source>
        <dbReference type="RuleBase" id="RU004504"/>
    </source>
</evidence>
<evidence type="ECO:0000256" key="8">
    <source>
        <dbReference type="PIRSR" id="PIRSR000524-50"/>
    </source>
</evidence>
<evidence type="ECO:0000256" key="1">
    <source>
        <dbReference type="ARBA" id="ARBA00001933"/>
    </source>
</evidence>
<dbReference type="OrthoDB" id="7403325at2759"/>
<dbReference type="GO" id="GO:0005777">
    <property type="term" value="C:peroxisome"/>
    <property type="evidence" value="ECO:0007669"/>
    <property type="project" value="TreeGrafter"/>
</dbReference>
<comment type="cofactor">
    <cofactor evidence="1 8 10">
        <name>pyridoxal 5'-phosphate</name>
        <dbReference type="ChEBI" id="CHEBI:597326"/>
    </cofactor>
</comment>
<dbReference type="InterPro" id="IPR015422">
    <property type="entry name" value="PyrdxlP-dep_Trfase_small"/>
</dbReference>
<evidence type="ECO:0000256" key="6">
    <source>
        <dbReference type="ARBA" id="ARBA00022898"/>
    </source>
</evidence>
<dbReference type="GO" id="GO:0004760">
    <property type="term" value="F:L-serine-pyruvate transaminase activity"/>
    <property type="evidence" value="ECO:0007669"/>
    <property type="project" value="TreeGrafter"/>
</dbReference>
<dbReference type="GO" id="GO:0019265">
    <property type="term" value="P:glycine biosynthetic process, by transamination of glyoxylate"/>
    <property type="evidence" value="ECO:0007669"/>
    <property type="project" value="TreeGrafter"/>
</dbReference>
<dbReference type="InterPro" id="IPR000192">
    <property type="entry name" value="Aminotrans_V_dom"/>
</dbReference>
<dbReference type="EMBL" id="LT598483">
    <property type="protein sequence ID" value="SCU79088.1"/>
    <property type="molecule type" value="Genomic_DNA"/>
</dbReference>
<dbReference type="Gene3D" id="3.90.1150.10">
    <property type="entry name" value="Aspartate Aminotransferase, domain 1"/>
    <property type="match status" value="1"/>
</dbReference>
<accession>A0A1G4IQR8</accession>
<dbReference type="GO" id="GO:0008453">
    <property type="term" value="F:alanine-glyoxylate transaminase activity"/>
    <property type="evidence" value="ECO:0007669"/>
    <property type="project" value="UniProtKB-EC"/>
</dbReference>
<dbReference type="InterPro" id="IPR015424">
    <property type="entry name" value="PyrdxlP-dep_Trfase"/>
</dbReference>
<dbReference type="InterPro" id="IPR015421">
    <property type="entry name" value="PyrdxlP-dep_Trfase_major"/>
</dbReference>
<dbReference type="PIRSF" id="PIRSF000524">
    <property type="entry name" value="SPT"/>
    <property type="match status" value="1"/>
</dbReference>
<evidence type="ECO:0000313" key="12">
    <source>
        <dbReference type="EMBL" id="SCU79088.1"/>
    </source>
</evidence>
<reference evidence="13" key="1">
    <citation type="submission" date="2016-03" db="EMBL/GenBank/DDBJ databases">
        <authorList>
            <person name="Devillers Hugo."/>
        </authorList>
    </citation>
    <scope>NUCLEOTIDE SEQUENCE [LARGE SCALE GENOMIC DNA]</scope>
</reference>
<dbReference type="AlphaFoldDB" id="A0A1G4IQR8"/>
<evidence type="ECO:0000256" key="2">
    <source>
        <dbReference type="ARBA" id="ARBA00009236"/>
    </source>
</evidence>
<dbReference type="FunFam" id="3.40.640.10:FF:000027">
    <property type="entry name" value="Serine--pyruvate aminotransferase, mitochondrial"/>
    <property type="match status" value="1"/>
</dbReference>
<dbReference type="EC" id="2.6.1.44" evidence="3"/>
<evidence type="ECO:0000256" key="9">
    <source>
        <dbReference type="RuleBase" id="RU004075"/>
    </source>
</evidence>
<evidence type="ECO:0000256" key="3">
    <source>
        <dbReference type="ARBA" id="ARBA00013049"/>
    </source>
</evidence>
<name>A0A1G4IQR8_9SACH</name>
<keyword evidence="13" id="KW-1185">Reference proteome</keyword>
<gene>
    <name evidence="12" type="ORF">LAME_0A07162G</name>
</gene>
<proteinExistence type="inferred from homology"/>
<keyword evidence="5" id="KW-0808">Transferase</keyword>
<keyword evidence="4" id="KW-0032">Aminotransferase</keyword>
<feature type="modified residue" description="N6-(pyridoxal phosphate)lysine" evidence="8">
    <location>
        <position position="193"/>
    </location>
</feature>
<dbReference type="PANTHER" id="PTHR21152">
    <property type="entry name" value="AMINOTRANSFERASE CLASS V"/>
    <property type="match status" value="1"/>
</dbReference>
<evidence type="ECO:0000259" key="11">
    <source>
        <dbReference type="Pfam" id="PF00266"/>
    </source>
</evidence>
<sequence>MTENILLIPGPVVISNKVQQALGTGSVSHTSDEFVAVFSSVLKKTRQVFKAGESSQPLVLAGSGTLGWDIAASNLIETGDKVLVLSTGFFSDSFAECLQVHGAHVDKMTAPLGGVVPVSDLRAALTPGGYKVITITHVDTSTGVMNDVKEICKAVKHVSPETLIVVDGVCSVGCEKLEFEAWGIDYALSASQKALGAPPGLSISMLSERAVSVAFSQKSQSCFYTSLKRWIPIMQNYESRKASYFATPAVQLINALNVALDEILEHGLEERIAKHWTTSDWFKNKVTEELGLELVSANARVSAHGLTAIYVKNPPEVISALKNMGIVISGGLHKDIQGEYIRVGHMGESACNDSLQHIQSCFDALKALEL</sequence>
<dbReference type="Pfam" id="PF00266">
    <property type="entry name" value="Aminotran_5"/>
    <property type="match status" value="1"/>
</dbReference>
<dbReference type="PROSITE" id="PS00595">
    <property type="entry name" value="AA_TRANSFER_CLASS_5"/>
    <property type="match status" value="1"/>
</dbReference>
<dbReference type="FunFam" id="3.90.1150.10:FF:000049">
    <property type="entry name" value="Alanine-glyoxylate aminotransferase 1"/>
    <property type="match status" value="1"/>
</dbReference>
<organism evidence="12 13">
    <name type="scientific">Lachancea meyersii CBS 8951</name>
    <dbReference type="NCBI Taxonomy" id="1266667"/>
    <lineage>
        <taxon>Eukaryota</taxon>
        <taxon>Fungi</taxon>
        <taxon>Dikarya</taxon>
        <taxon>Ascomycota</taxon>
        <taxon>Saccharomycotina</taxon>
        <taxon>Saccharomycetes</taxon>
        <taxon>Saccharomycetales</taxon>
        <taxon>Saccharomycetaceae</taxon>
        <taxon>Lachancea</taxon>
    </lineage>
</organism>
<evidence type="ECO:0000256" key="4">
    <source>
        <dbReference type="ARBA" id="ARBA00022576"/>
    </source>
</evidence>
<dbReference type="InterPro" id="IPR024169">
    <property type="entry name" value="SP_NH2Trfase/AEP_transaminase"/>
</dbReference>
<dbReference type="InterPro" id="IPR020578">
    <property type="entry name" value="Aminotrans_V_PyrdxlP_BS"/>
</dbReference>
<protein>
    <recommendedName>
        <fullName evidence="3">alanine--glyoxylate transaminase</fullName>
        <ecNumber evidence="3">2.6.1.44</ecNumber>
    </recommendedName>
</protein>
<evidence type="ECO:0000256" key="5">
    <source>
        <dbReference type="ARBA" id="ARBA00022679"/>
    </source>
</evidence>
<evidence type="ECO:0000313" key="13">
    <source>
        <dbReference type="Proteomes" id="UP000191144"/>
    </source>
</evidence>
<dbReference type="Gene3D" id="3.40.640.10">
    <property type="entry name" value="Type I PLP-dependent aspartate aminotransferase-like (Major domain)"/>
    <property type="match status" value="1"/>
</dbReference>
<dbReference type="PANTHER" id="PTHR21152:SF24">
    <property type="entry name" value="ALANINE--GLYOXYLATE AMINOTRANSFERASE 1"/>
    <property type="match status" value="1"/>
</dbReference>